<reference evidence="2 3" key="1">
    <citation type="submission" date="2018-09" db="EMBL/GenBank/DDBJ databases">
        <authorList>
            <person name="Li J."/>
        </authorList>
    </citation>
    <scope>NUCLEOTIDE SEQUENCE [LARGE SCALE GENOMIC DNA]</scope>
    <source>
        <strain evidence="2 3">2129</strain>
    </source>
</reference>
<evidence type="ECO:0000313" key="2">
    <source>
        <dbReference type="EMBL" id="AYD89400.1"/>
    </source>
</evidence>
<dbReference type="RefSeq" id="WP_119835860.1">
    <property type="nucleotide sequence ID" value="NZ_CP032514.1"/>
</dbReference>
<dbReference type="EMBL" id="CP032514">
    <property type="protein sequence ID" value="AYD89400.1"/>
    <property type="molecule type" value="Genomic_DNA"/>
</dbReference>
<evidence type="ECO:0000313" key="3">
    <source>
        <dbReference type="Proteomes" id="UP000273001"/>
    </source>
</evidence>
<protein>
    <submittedName>
        <fullName evidence="2">Uncharacterized protein</fullName>
    </submittedName>
</protein>
<keyword evidence="1" id="KW-1133">Transmembrane helix</keyword>
<feature type="transmembrane region" description="Helical" evidence="1">
    <location>
        <begin position="96"/>
        <end position="114"/>
    </location>
</feature>
<accession>A0ABN5PM97</accession>
<gene>
    <name evidence="2" type="ORF">D5R93_03815</name>
</gene>
<dbReference type="Proteomes" id="UP000273001">
    <property type="component" value="Chromosome"/>
</dbReference>
<evidence type="ECO:0000256" key="1">
    <source>
        <dbReference type="SAM" id="Phobius"/>
    </source>
</evidence>
<keyword evidence="1" id="KW-0472">Membrane</keyword>
<organism evidence="2 3">
    <name type="scientific">Actinomyces lilanjuaniae</name>
    <dbReference type="NCBI Taxonomy" id="2321394"/>
    <lineage>
        <taxon>Bacteria</taxon>
        <taxon>Bacillati</taxon>
        <taxon>Actinomycetota</taxon>
        <taxon>Actinomycetes</taxon>
        <taxon>Actinomycetales</taxon>
        <taxon>Actinomycetaceae</taxon>
        <taxon>Actinomyces</taxon>
    </lineage>
</organism>
<proteinExistence type="predicted"/>
<sequence>MDSVADDAYDRAQMGRLIRLVAVNAGLGAPSTSAVLAERLTEASVHRPQGPAGDAVGLRCQRGLRGVLGAQAASEHREVPLGDRGERASAQMARRLLALLVLLPGQWLAGPWGWPGGRLDGCLRSTGS</sequence>
<keyword evidence="3" id="KW-1185">Reference proteome</keyword>
<keyword evidence="1" id="KW-0812">Transmembrane</keyword>
<name>A0ABN5PM97_9ACTO</name>